<dbReference type="AlphaFoldDB" id="A0A0P8X0U9"/>
<evidence type="ECO:0000313" key="6">
    <source>
        <dbReference type="Proteomes" id="UP000050326"/>
    </source>
</evidence>
<dbReference type="InterPro" id="IPR018062">
    <property type="entry name" value="HTH_AraC-typ_CS"/>
</dbReference>
<dbReference type="PROSITE" id="PS00041">
    <property type="entry name" value="HTH_ARAC_FAMILY_1"/>
    <property type="match status" value="1"/>
</dbReference>
<keyword evidence="2" id="KW-0238">DNA-binding</keyword>
<dbReference type="EMBL" id="LKET01000031">
    <property type="protein sequence ID" value="KPU44411.1"/>
    <property type="molecule type" value="Genomic_DNA"/>
</dbReference>
<keyword evidence="6" id="KW-1185">Reference proteome</keyword>
<dbReference type="Gene3D" id="1.10.10.60">
    <property type="entry name" value="Homeodomain-like"/>
    <property type="match status" value="2"/>
</dbReference>
<dbReference type="GO" id="GO:0003700">
    <property type="term" value="F:DNA-binding transcription factor activity"/>
    <property type="evidence" value="ECO:0007669"/>
    <property type="project" value="InterPro"/>
</dbReference>
<proteinExistence type="predicted"/>
<dbReference type="InterPro" id="IPR018771">
    <property type="entry name" value="PocR_dom"/>
</dbReference>
<dbReference type="Proteomes" id="UP000050326">
    <property type="component" value="Unassembled WGS sequence"/>
</dbReference>
<reference evidence="5 6" key="1">
    <citation type="submission" date="2015-09" db="EMBL/GenBank/DDBJ databases">
        <title>Genome sequence of Oxobacter pfennigii DSM 3222.</title>
        <authorList>
            <person name="Poehlein A."/>
            <person name="Bengelsdorf F.R."/>
            <person name="Schiel-Bengelsdorf B."/>
            <person name="Duerre P."/>
            <person name="Daniel R."/>
        </authorList>
    </citation>
    <scope>NUCLEOTIDE SEQUENCE [LARGE SCALE GENOMIC DNA]</scope>
    <source>
        <strain evidence="5 6">DSM 3222</strain>
    </source>
</reference>
<comment type="caution">
    <text evidence="5">The sequence shown here is derived from an EMBL/GenBank/DDBJ whole genome shotgun (WGS) entry which is preliminary data.</text>
</comment>
<evidence type="ECO:0000313" key="5">
    <source>
        <dbReference type="EMBL" id="KPU44411.1"/>
    </source>
</evidence>
<dbReference type="SUPFAM" id="SSF46689">
    <property type="entry name" value="Homeodomain-like"/>
    <property type="match status" value="2"/>
</dbReference>
<name>A0A0P8X0U9_9CLOT</name>
<evidence type="ECO:0000256" key="1">
    <source>
        <dbReference type="ARBA" id="ARBA00023015"/>
    </source>
</evidence>
<dbReference type="SMART" id="SM00342">
    <property type="entry name" value="HTH_ARAC"/>
    <property type="match status" value="1"/>
</dbReference>
<dbReference type="InterPro" id="IPR018060">
    <property type="entry name" value="HTH_AraC"/>
</dbReference>
<protein>
    <submittedName>
        <fullName evidence="5">HTH-type transcriptional regulator YesS</fullName>
    </submittedName>
</protein>
<dbReference type="InterPro" id="IPR020449">
    <property type="entry name" value="Tscrpt_reg_AraC-type_HTH"/>
</dbReference>
<dbReference type="STRING" id="36849.OXPF_20300"/>
<organism evidence="5 6">
    <name type="scientific">Oxobacter pfennigii</name>
    <dbReference type="NCBI Taxonomy" id="36849"/>
    <lineage>
        <taxon>Bacteria</taxon>
        <taxon>Bacillati</taxon>
        <taxon>Bacillota</taxon>
        <taxon>Clostridia</taxon>
        <taxon>Eubacteriales</taxon>
        <taxon>Clostridiaceae</taxon>
        <taxon>Oxobacter</taxon>
    </lineage>
</organism>
<gene>
    <name evidence="5" type="primary">yesS_2</name>
    <name evidence="5" type="ORF">OXPF_20300</name>
</gene>
<dbReference type="Pfam" id="PF12833">
    <property type="entry name" value="HTH_18"/>
    <property type="match status" value="1"/>
</dbReference>
<keyword evidence="3" id="KW-0804">Transcription</keyword>
<sequence length="417" mass="47536">MSSLYQKSVREHLIMYNKVSGVSCFSIDENGNAVDFEGVPSQYCEKFRELSGDACSCNAAHLYVAKQAEKLGEPYVYFCPGGLVHWTVPIVIKGIFRGALLAGPVQMVRFDDYMIDGVIEANHFNISSRGALRTYARLVPIIEPERIKYLADMLYVVVKDIIEEESAVISERKKLYLEQASIHGNIQDAKEQYQQDYISKYYSFEMENEFIAKIKHRDKSGSRIILNELLGHILFNNVNNLEVTKARAIELMIVFSRAAIEGGGNLEMIFGLKLKYLNEVYELNTVEDVGEWIVKVLECFEDCVYSVDTKPNSDLVNRTINYISENYTNDISLESISESVHSSATYLSKIFKRETNVNLIDYLNNARIEESKKMLKDLKLSLAEISARVGIADKNYFCKVFKKFTGMSPGKYRNLSR</sequence>
<dbReference type="Pfam" id="PF10114">
    <property type="entry name" value="PocR"/>
    <property type="match status" value="1"/>
</dbReference>
<accession>A0A0P8X0U9</accession>
<dbReference type="PANTHER" id="PTHR43280">
    <property type="entry name" value="ARAC-FAMILY TRANSCRIPTIONAL REGULATOR"/>
    <property type="match status" value="1"/>
</dbReference>
<evidence type="ECO:0000256" key="3">
    <source>
        <dbReference type="ARBA" id="ARBA00023163"/>
    </source>
</evidence>
<dbReference type="GO" id="GO:0043565">
    <property type="term" value="F:sequence-specific DNA binding"/>
    <property type="evidence" value="ECO:0007669"/>
    <property type="project" value="InterPro"/>
</dbReference>
<feature type="domain" description="HTH araC/xylS-type" evidence="4">
    <location>
        <begin position="317"/>
        <end position="415"/>
    </location>
</feature>
<evidence type="ECO:0000259" key="4">
    <source>
        <dbReference type="PROSITE" id="PS01124"/>
    </source>
</evidence>
<evidence type="ECO:0000256" key="2">
    <source>
        <dbReference type="ARBA" id="ARBA00023125"/>
    </source>
</evidence>
<dbReference type="PRINTS" id="PR00032">
    <property type="entry name" value="HTHARAC"/>
</dbReference>
<dbReference type="InterPro" id="IPR009057">
    <property type="entry name" value="Homeodomain-like_sf"/>
</dbReference>
<dbReference type="PANTHER" id="PTHR43280:SF28">
    <property type="entry name" value="HTH-TYPE TRANSCRIPTIONAL ACTIVATOR RHAS"/>
    <property type="match status" value="1"/>
</dbReference>
<dbReference type="PROSITE" id="PS01124">
    <property type="entry name" value="HTH_ARAC_FAMILY_2"/>
    <property type="match status" value="1"/>
</dbReference>
<keyword evidence="1" id="KW-0805">Transcription regulation</keyword>